<dbReference type="InterPro" id="IPR051807">
    <property type="entry name" value="Sec-metab_biosynth-assoc"/>
</dbReference>
<dbReference type="InterPro" id="IPR011008">
    <property type="entry name" value="Dimeric_a/b-barrel"/>
</dbReference>
<dbReference type="Gene3D" id="3.30.70.1060">
    <property type="entry name" value="Dimeric alpha+beta barrel"/>
    <property type="match status" value="1"/>
</dbReference>
<reference evidence="3 4" key="1">
    <citation type="submission" date="2018-09" db="EMBL/GenBank/DDBJ databases">
        <title>Whole genome sequencing of Idiomarina andamanensis W-5T (LMG 29773T= JCM 31645T).</title>
        <authorList>
            <person name="Das S.K."/>
        </authorList>
    </citation>
    <scope>NUCLEOTIDE SEQUENCE [LARGE SCALE GENOMIC DNA]</scope>
    <source>
        <strain evidence="3 4">W-5T</strain>
    </source>
</reference>
<dbReference type="NCBIfam" id="NF008473">
    <property type="entry name" value="PRK11370.1"/>
    <property type="match status" value="1"/>
</dbReference>
<dbReference type="AlphaFoldDB" id="A0AA92EQV6"/>
<feature type="domain" description="YCII-related" evidence="2">
    <location>
        <begin position="1"/>
        <end position="93"/>
    </location>
</feature>
<evidence type="ECO:0000256" key="1">
    <source>
        <dbReference type="ARBA" id="ARBA00007689"/>
    </source>
</evidence>
<dbReference type="RefSeq" id="WP_156265910.1">
    <property type="nucleotide sequence ID" value="NZ_CP032551.1"/>
</dbReference>
<gene>
    <name evidence="3" type="ORF">D3795_01945</name>
</gene>
<accession>A0AA92EQV6</accession>
<dbReference type="KEGG" id="panm:D3795_01945"/>
<dbReference type="SUPFAM" id="SSF54909">
    <property type="entry name" value="Dimeric alpha+beta barrel"/>
    <property type="match status" value="1"/>
</dbReference>
<dbReference type="PANTHER" id="PTHR33606:SF3">
    <property type="entry name" value="PROTEIN YCII"/>
    <property type="match status" value="1"/>
</dbReference>
<organism evidence="3 4">
    <name type="scientific">Pseudidiomarina andamanensis</name>
    <dbReference type="NCBI Taxonomy" id="1940690"/>
    <lineage>
        <taxon>Bacteria</taxon>
        <taxon>Pseudomonadati</taxon>
        <taxon>Pseudomonadota</taxon>
        <taxon>Gammaproteobacteria</taxon>
        <taxon>Alteromonadales</taxon>
        <taxon>Idiomarinaceae</taxon>
        <taxon>Pseudidiomarina</taxon>
    </lineage>
</organism>
<evidence type="ECO:0000259" key="2">
    <source>
        <dbReference type="Pfam" id="PF03795"/>
    </source>
</evidence>
<keyword evidence="4" id="KW-1185">Reference proteome</keyword>
<protein>
    <submittedName>
        <fullName evidence="3">YciI family protein</fullName>
    </submittedName>
</protein>
<dbReference type="EMBL" id="CP032551">
    <property type="protein sequence ID" value="QGT95003.1"/>
    <property type="molecule type" value="Genomic_DNA"/>
</dbReference>
<evidence type="ECO:0000313" key="4">
    <source>
        <dbReference type="Proteomes" id="UP000427820"/>
    </source>
</evidence>
<evidence type="ECO:0000313" key="3">
    <source>
        <dbReference type="EMBL" id="QGT95003.1"/>
    </source>
</evidence>
<proteinExistence type="inferred from homology"/>
<dbReference type="Pfam" id="PF03795">
    <property type="entry name" value="YCII"/>
    <property type="match status" value="1"/>
</dbReference>
<dbReference type="Proteomes" id="UP000427820">
    <property type="component" value="Chromosome"/>
</dbReference>
<dbReference type="PANTHER" id="PTHR33606">
    <property type="entry name" value="PROTEIN YCII"/>
    <property type="match status" value="1"/>
</dbReference>
<sequence>MWFVIWAEDAPNSLAARRATRPAHLERLQQLKADGRLLVAGPCPAIASSDPGDAGFTGSMVVAEFDSLEAAQRWADADPYFAAGVYAKVTVKPYIKALP</sequence>
<name>A0AA92EQV6_9GAMM</name>
<dbReference type="InterPro" id="IPR005545">
    <property type="entry name" value="YCII"/>
</dbReference>
<comment type="similarity">
    <text evidence="1">Belongs to the YciI family.</text>
</comment>